<dbReference type="Proteomes" id="UP000288805">
    <property type="component" value="Unassembled WGS sequence"/>
</dbReference>
<evidence type="ECO:0000259" key="1">
    <source>
        <dbReference type="Pfam" id="PF07727"/>
    </source>
</evidence>
<sequence>MYKSSNWELFTYEGLSPSYRAFATSLDDTQVPNTIQETFKISEWKKAVQDEIDALEKNETWTITNLPVGKRPVGCKWIFTIKYKADGSVERFKARLVARGFTQSYRIDYQETFAPVAKLNTIRILLSLAVNQDWCLQQLDIKNVFLNGDLEEEVYMEIPPGFEESMAKNQKLKKYLSEEFEVKDLGNLKYFLGMEVARSRTGIVVSQRKYILDLLKETGMLGCKPIDTPMDSQKKLGIEKESTPVDRGRYQRLVGRLIYLSHTRPGIGFAVSAGKVYSLERQKTVTLKYTQMRIGQETSLTGGPLLDIVLLSGEILLPEGAAISIAKNPVHHDRTKHVEIDRHFITEKELSKYPISQLALDRSKLSIWIVFYIIIAVLKANATFPDRTPSSSSPLFDQQSTEVSPSGTSLRVASLRQLSNNFAQFNNVQMPLRSRKPLTRKDAATINEWRFSKLKEYKNRNIEVENEAFDRYMQNISLLEEVFSVKSTPDGTTDHGISVSDAASPNLEDNSSVMVSWLKLRLKSNPTRSDNSRKRILEIVDRGLKKLNYVNDLNDQNELPAGSKRPKTGRADRLSALSELIDKLNKARNEEDLNSCMEMKSQIFNTNTETSQAEIEEVDTYTEQTAKDDLAPMHESNYTLPKFLGTTEIDQESLNNIDVHFSSTVQIEDL</sequence>
<evidence type="ECO:0000313" key="3">
    <source>
        <dbReference type="Proteomes" id="UP000288805"/>
    </source>
</evidence>
<dbReference type="PANTHER" id="PTHR35696:SF1">
    <property type="entry name" value="ELECTRON CARRIER_IRON ION-BINDING PROTEIN"/>
    <property type="match status" value="1"/>
</dbReference>
<proteinExistence type="predicted"/>
<organism evidence="2 3">
    <name type="scientific">Vitis vinifera</name>
    <name type="common">Grape</name>
    <dbReference type="NCBI Taxonomy" id="29760"/>
    <lineage>
        <taxon>Eukaryota</taxon>
        <taxon>Viridiplantae</taxon>
        <taxon>Streptophyta</taxon>
        <taxon>Embryophyta</taxon>
        <taxon>Tracheophyta</taxon>
        <taxon>Spermatophyta</taxon>
        <taxon>Magnoliopsida</taxon>
        <taxon>eudicotyledons</taxon>
        <taxon>Gunneridae</taxon>
        <taxon>Pentapetalae</taxon>
        <taxon>rosids</taxon>
        <taxon>Vitales</taxon>
        <taxon>Vitaceae</taxon>
        <taxon>Viteae</taxon>
        <taxon>Vitis</taxon>
    </lineage>
</organism>
<dbReference type="AlphaFoldDB" id="A0A438DYN1"/>
<comment type="caution">
    <text evidence="2">The sequence shown here is derived from an EMBL/GenBank/DDBJ whole genome shotgun (WGS) entry which is preliminary data.</text>
</comment>
<feature type="domain" description="Reverse transcriptase Ty1/copia-type" evidence="1">
    <location>
        <begin position="169"/>
        <end position="230"/>
    </location>
</feature>
<reference evidence="2 3" key="1">
    <citation type="journal article" date="2018" name="PLoS Genet.">
        <title>Population sequencing reveals clonal diversity and ancestral inbreeding in the grapevine cultivar Chardonnay.</title>
        <authorList>
            <person name="Roach M.J."/>
            <person name="Johnson D.L."/>
            <person name="Bohlmann J."/>
            <person name="van Vuuren H.J."/>
            <person name="Jones S.J."/>
            <person name="Pretorius I.S."/>
            <person name="Schmidt S.A."/>
            <person name="Borneman A.R."/>
        </authorList>
    </citation>
    <scope>NUCLEOTIDE SEQUENCE [LARGE SCALE GENOMIC DNA]</scope>
    <source>
        <strain evidence="3">cv. Chardonnay</strain>
        <tissue evidence="2">Leaf</tissue>
    </source>
</reference>
<gene>
    <name evidence="2" type="primary">RE1_966</name>
    <name evidence="2" type="ORF">CK203_079173</name>
</gene>
<dbReference type="InterPro" id="IPR043502">
    <property type="entry name" value="DNA/RNA_pol_sf"/>
</dbReference>
<accession>A0A438DYN1</accession>
<dbReference type="InterPro" id="IPR013103">
    <property type="entry name" value="RVT_2"/>
</dbReference>
<name>A0A438DYN1_VITVI</name>
<dbReference type="PANTHER" id="PTHR35696">
    <property type="entry name" value="ELECTRON CARRIER/IRON ION-BINDING PROTEIN"/>
    <property type="match status" value="1"/>
</dbReference>
<protein>
    <submittedName>
        <fullName evidence="2">Retrovirus-related Pol polyprotein from transposon RE1</fullName>
    </submittedName>
</protein>
<feature type="domain" description="Reverse transcriptase Ty1/copia-type" evidence="1">
    <location>
        <begin position="58"/>
        <end position="166"/>
    </location>
</feature>
<dbReference type="Pfam" id="PF07727">
    <property type="entry name" value="RVT_2"/>
    <property type="match status" value="2"/>
</dbReference>
<evidence type="ECO:0000313" key="2">
    <source>
        <dbReference type="EMBL" id="RVW40621.1"/>
    </source>
</evidence>
<dbReference type="EMBL" id="QGNW01001456">
    <property type="protein sequence ID" value="RVW40621.1"/>
    <property type="molecule type" value="Genomic_DNA"/>
</dbReference>
<dbReference type="SUPFAM" id="SSF56672">
    <property type="entry name" value="DNA/RNA polymerases"/>
    <property type="match status" value="1"/>
</dbReference>